<comment type="caution">
    <text evidence="1">The sequence shown here is derived from an EMBL/GenBank/DDBJ whole genome shotgun (WGS) entry which is preliminary data.</text>
</comment>
<name>A0A9W7WNV6_TRIRA</name>
<proteinExistence type="predicted"/>
<evidence type="ECO:0000313" key="1">
    <source>
        <dbReference type="EMBL" id="KAI7805695.1"/>
    </source>
</evidence>
<accession>A0A9W7WNV6</accession>
<gene>
    <name evidence="1" type="ORF">IRJ41_017230</name>
</gene>
<dbReference type="Proteomes" id="UP001059041">
    <property type="component" value="Linkage Group LG9"/>
</dbReference>
<organism evidence="1 2">
    <name type="scientific">Triplophysa rosa</name>
    <name type="common">Cave loach</name>
    <dbReference type="NCBI Taxonomy" id="992332"/>
    <lineage>
        <taxon>Eukaryota</taxon>
        <taxon>Metazoa</taxon>
        <taxon>Chordata</taxon>
        <taxon>Craniata</taxon>
        <taxon>Vertebrata</taxon>
        <taxon>Euteleostomi</taxon>
        <taxon>Actinopterygii</taxon>
        <taxon>Neopterygii</taxon>
        <taxon>Teleostei</taxon>
        <taxon>Ostariophysi</taxon>
        <taxon>Cypriniformes</taxon>
        <taxon>Nemacheilidae</taxon>
        <taxon>Triplophysa</taxon>
    </lineage>
</organism>
<dbReference type="EMBL" id="JAFHDT010000009">
    <property type="protein sequence ID" value="KAI7805695.1"/>
    <property type="molecule type" value="Genomic_DNA"/>
</dbReference>
<evidence type="ECO:0000313" key="2">
    <source>
        <dbReference type="Proteomes" id="UP001059041"/>
    </source>
</evidence>
<sequence>RLFIIQNFPPRQFRLHSVYIVRHAFKLYQSLSHATDGHVILMGDLSSQHWVTLEQEQNGTDLQATQRVTYDEL</sequence>
<protein>
    <submittedName>
        <fullName evidence="1">Uncharacterized protein</fullName>
    </submittedName>
</protein>
<reference evidence="1" key="1">
    <citation type="submission" date="2021-02" db="EMBL/GenBank/DDBJ databases">
        <title>Comparative genomics reveals that relaxation of natural selection precedes convergent phenotypic evolution of cavefish.</title>
        <authorList>
            <person name="Peng Z."/>
        </authorList>
    </citation>
    <scope>NUCLEOTIDE SEQUENCE</scope>
    <source>
        <tissue evidence="1">Muscle</tissue>
    </source>
</reference>
<feature type="non-terminal residue" evidence="1">
    <location>
        <position position="73"/>
    </location>
</feature>
<dbReference type="AlphaFoldDB" id="A0A9W7WNV6"/>
<keyword evidence="2" id="KW-1185">Reference proteome</keyword>